<gene>
    <name evidence="1" type="ORF">ACFP81_01755</name>
</gene>
<dbReference type="RefSeq" id="WP_380081889.1">
    <property type="nucleotide sequence ID" value="NZ_JBHSWD010000001.1"/>
</dbReference>
<proteinExistence type="predicted"/>
<name>A0ABW1YA64_9DEIO</name>
<keyword evidence="2" id="KW-1185">Reference proteome</keyword>
<organism evidence="1 2">
    <name type="scientific">Deinococcus lacus</name>
    <dbReference type="NCBI Taxonomy" id="392561"/>
    <lineage>
        <taxon>Bacteria</taxon>
        <taxon>Thermotogati</taxon>
        <taxon>Deinococcota</taxon>
        <taxon>Deinococci</taxon>
        <taxon>Deinococcales</taxon>
        <taxon>Deinococcaceae</taxon>
        <taxon>Deinococcus</taxon>
    </lineage>
</organism>
<reference evidence="2" key="1">
    <citation type="journal article" date="2019" name="Int. J. Syst. Evol. Microbiol.">
        <title>The Global Catalogue of Microorganisms (GCM) 10K type strain sequencing project: providing services to taxonomists for standard genome sequencing and annotation.</title>
        <authorList>
            <consortium name="The Broad Institute Genomics Platform"/>
            <consortium name="The Broad Institute Genome Sequencing Center for Infectious Disease"/>
            <person name="Wu L."/>
            <person name="Ma J."/>
        </authorList>
    </citation>
    <scope>NUCLEOTIDE SEQUENCE [LARGE SCALE GENOMIC DNA]</scope>
    <source>
        <strain evidence="2">CGMCC 1.15772</strain>
    </source>
</reference>
<dbReference type="Gene3D" id="1.10.10.10">
    <property type="entry name" value="Winged helix-like DNA-binding domain superfamily/Winged helix DNA-binding domain"/>
    <property type="match status" value="1"/>
</dbReference>
<dbReference type="SUPFAM" id="SSF46785">
    <property type="entry name" value="Winged helix' DNA-binding domain"/>
    <property type="match status" value="1"/>
</dbReference>
<dbReference type="Proteomes" id="UP001596297">
    <property type="component" value="Unassembled WGS sequence"/>
</dbReference>
<evidence type="ECO:0000313" key="1">
    <source>
        <dbReference type="EMBL" id="MFC6590883.1"/>
    </source>
</evidence>
<dbReference type="InterPro" id="IPR036388">
    <property type="entry name" value="WH-like_DNA-bd_sf"/>
</dbReference>
<dbReference type="InterPro" id="IPR036390">
    <property type="entry name" value="WH_DNA-bd_sf"/>
</dbReference>
<sequence length="47" mass="5526">MATHPRRRQPRKVYRLTDDGAKELERRRGEWAQLQQAVNALLLRGLA</sequence>
<evidence type="ECO:0008006" key="3">
    <source>
        <dbReference type="Google" id="ProtNLM"/>
    </source>
</evidence>
<protein>
    <recommendedName>
        <fullName evidence="3">PadR family transcriptional regulator</fullName>
    </recommendedName>
</protein>
<dbReference type="EMBL" id="JBHSWD010000001">
    <property type="protein sequence ID" value="MFC6590883.1"/>
    <property type="molecule type" value="Genomic_DNA"/>
</dbReference>
<accession>A0ABW1YA64</accession>
<comment type="caution">
    <text evidence="1">The sequence shown here is derived from an EMBL/GenBank/DDBJ whole genome shotgun (WGS) entry which is preliminary data.</text>
</comment>
<evidence type="ECO:0000313" key="2">
    <source>
        <dbReference type="Proteomes" id="UP001596297"/>
    </source>
</evidence>